<feature type="domain" description="Metalloprotease TldD/E N-terminal" evidence="2">
    <location>
        <begin position="29"/>
        <end position="94"/>
    </location>
</feature>
<gene>
    <name evidence="5" type="ORF">SAMN04488056_103204</name>
</gene>
<reference evidence="5 6" key="1">
    <citation type="submission" date="2016-10" db="EMBL/GenBank/DDBJ databases">
        <authorList>
            <person name="de Groot N.N."/>
        </authorList>
    </citation>
    <scope>NUCLEOTIDE SEQUENCE [LARGE SCALE GENOMIC DNA]</scope>
    <source>
        <strain evidence="5 6">CGMCC 1.9157</strain>
    </source>
</reference>
<dbReference type="InterPro" id="IPR036059">
    <property type="entry name" value="TldD/PmbA_sf"/>
</dbReference>
<dbReference type="OrthoDB" id="9803618at2"/>
<dbReference type="PANTHER" id="PTHR43421">
    <property type="entry name" value="METALLOPROTEASE PMBA"/>
    <property type="match status" value="1"/>
</dbReference>
<dbReference type="RefSeq" id="WP_090070807.1">
    <property type="nucleotide sequence ID" value="NZ_FOVR01000003.1"/>
</dbReference>
<keyword evidence="6" id="KW-1185">Reference proteome</keyword>
<dbReference type="InterPro" id="IPR047657">
    <property type="entry name" value="PmbA"/>
</dbReference>
<organism evidence="5 6">
    <name type="scientific">Cohaesibacter marisflavi</name>
    <dbReference type="NCBI Taxonomy" id="655353"/>
    <lineage>
        <taxon>Bacteria</taxon>
        <taxon>Pseudomonadati</taxon>
        <taxon>Pseudomonadota</taxon>
        <taxon>Alphaproteobacteria</taxon>
        <taxon>Hyphomicrobiales</taxon>
        <taxon>Cohaesibacteraceae</taxon>
    </lineage>
</organism>
<evidence type="ECO:0000313" key="6">
    <source>
        <dbReference type="Proteomes" id="UP000199236"/>
    </source>
</evidence>
<evidence type="ECO:0000313" key="5">
    <source>
        <dbReference type="EMBL" id="SFO11442.1"/>
    </source>
</evidence>
<dbReference type="PANTHER" id="PTHR43421:SF1">
    <property type="entry name" value="METALLOPROTEASE PMBA"/>
    <property type="match status" value="1"/>
</dbReference>
<dbReference type="InterPro" id="IPR045569">
    <property type="entry name" value="Metalloprtase-TldD/E_C"/>
</dbReference>
<dbReference type="Gene3D" id="3.30.2290.10">
    <property type="entry name" value="PmbA/TldD superfamily"/>
    <property type="match status" value="1"/>
</dbReference>
<evidence type="ECO:0000259" key="3">
    <source>
        <dbReference type="Pfam" id="PF19289"/>
    </source>
</evidence>
<dbReference type="STRING" id="655353.SAMN04488056_103204"/>
<evidence type="ECO:0000259" key="4">
    <source>
        <dbReference type="Pfam" id="PF19290"/>
    </source>
</evidence>
<feature type="domain" description="Metalloprotease TldD/E C-terminal" evidence="3">
    <location>
        <begin position="240"/>
        <end position="455"/>
    </location>
</feature>
<dbReference type="Pfam" id="PF01523">
    <property type="entry name" value="PmbA_TldD_1st"/>
    <property type="match status" value="1"/>
</dbReference>
<dbReference type="Pfam" id="PF19290">
    <property type="entry name" value="PmbA_TldD_2nd"/>
    <property type="match status" value="1"/>
</dbReference>
<accession>A0A1I5EIT9</accession>
<dbReference type="AlphaFoldDB" id="A0A1I5EIT9"/>
<name>A0A1I5EIT9_9HYPH</name>
<proteinExistence type="inferred from homology"/>
<protein>
    <recommendedName>
        <fullName evidence="7">PmbA protein</fullName>
    </recommendedName>
</protein>
<dbReference type="Pfam" id="PF19289">
    <property type="entry name" value="PmbA_TldD_3rd"/>
    <property type="match status" value="1"/>
</dbReference>
<dbReference type="EMBL" id="FOVR01000003">
    <property type="protein sequence ID" value="SFO11442.1"/>
    <property type="molecule type" value="Genomic_DNA"/>
</dbReference>
<dbReference type="GO" id="GO:0005829">
    <property type="term" value="C:cytosol"/>
    <property type="evidence" value="ECO:0007669"/>
    <property type="project" value="TreeGrafter"/>
</dbReference>
<evidence type="ECO:0000256" key="1">
    <source>
        <dbReference type="ARBA" id="ARBA00005836"/>
    </source>
</evidence>
<dbReference type="GO" id="GO:0008237">
    <property type="term" value="F:metallopeptidase activity"/>
    <property type="evidence" value="ECO:0007669"/>
    <property type="project" value="InterPro"/>
</dbReference>
<evidence type="ECO:0000259" key="2">
    <source>
        <dbReference type="Pfam" id="PF01523"/>
    </source>
</evidence>
<evidence type="ECO:0008006" key="7">
    <source>
        <dbReference type="Google" id="ProtNLM"/>
    </source>
</evidence>
<dbReference type="SUPFAM" id="SSF111283">
    <property type="entry name" value="Putative modulator of DNA gyrase, PmbA/TldD"/>
    <property type="match status" value="1"/>
</dbReference>
<dbReference type="InterPro" id="IPR035068">
    <property type="entry name" value="TldD/PmbA_N"/>
</dbReference>
<feature type="domain" description="Metalloprotease TldD/E central" evidence="4">
    <location>
        <begin position="132"/>
        <end position="233"/>
    </location>
</feature>
<dbReference type="GO" id="GO:0006508">
    <property type="term" value="P:proteolysis"/>
    <property type="evidence" value="ECO:0007669"/>
    <property type="project" value="InterPro"/>
</dbReference>
<sequence>MSDLLDQSIIEERAHHLVKAAMKAGADSADAVAARAISSSVGLRDGSLEENEHSENDSMALRVFIDGCKASISTNTTDDLDILTKLAERAVAMAHLSPPDPFARLAARSDLMEPSLVAERVKACDPADLNIPTSEDLTRMVEEAEEAAMAVEGVTKSGGAGAGHFLGGAVLATSHGFVGSYLSSRISFSVTAIAGTGMTMERDYSFSAAVHRDDLRSPGLVGRRAGERAVSRLNPAKIETGTYDILFEPRVATTLVGHFASAINGAAIARHTSFLNDKLGRQVFPSGICINDDPMLPRGLGSRPFDGEGVDCQPLALVENGYLNQWVLDSATAAELGMKTNGRATRSGANPYPSTTNLRLEKGTHTQQELIAGIKDGIYITDLIGQGVNGVTGDYSRGASGVRIKDGKLAEAISEITIAGNLVDMFARMIPADDLSFEHAVNSPSILVEGMTVAGR</sequence>
<dbReference type="InterPro" id="IPR045570">
    <property type="entry name" value="Metalloprtase-TldD/E_cen_dom"/>
</dbReference>
<dbReference type="Proteomes" id="UP000199236">
    <property type="component" value="Unassembled WGS sequence"/>
</dbReference>
<comment type="similarity">
    <text evidence="1">Belongs to the peptidase U62 family.</text>
</comment>
<dbReference type="InterPro" id="IPR002510">
    <property type="entry name" value="Metalloprtase-TldD/E_N"/>
</dbReference>